<dbReference type="InterPro" id="IPR044068">
    <property type="entry name" value="CB"/>
</dbReference>
<dbReference type="InterPro" id="IPR002104">
    <property type="entry name" value="Integrase_catalytic"/>
</dbReference>
<dbReference type="PROSITE" id="PS51900">
    <property type="entry name" value="CB"/>
    <property type="match status" value="1"/>
</dbReference>
<keyword evidence="1 5" id="KW-0963">Cytoplasm</keyword>
<dbReference type="InterPro" id="IPR033686">
    <property type="entry name" value="XerA"/>
</dbReference>
<keyword evidence="2 5" id="KW-0229">DNA integration</keyword>
<proteinExistence type="inferred from homology"/>
<evidence type="ECO:0000259" key="6">
    <source>
        <dbReference type="PROSITE" id="PS51898"/>
    </source>
</evidence>
<dbReference type="InterPro" id="IPR011010">
    <property type="entry name" value="DNA_brk_join_enz"/>
</dbReference>
<dbReference type="InterPro" id="IPR010998">
    <property type="entry name" value="Integrase_recombinase_N"/>
</dbReference>
<comment type="similarity">
    <text evidence="5">Belongs to the 'phage' integrase family. XerA subfamily.</text>
</comment>
<dbReference type="Pfam" id="PF02899">
    <property type="entry name" value="Phage_int_SAM_1"/>
    <property type="match status" value="1"/>
</dbReference>
<dbReference type="AlphaFoldDB" id="A0A7C2G207"/>
<sequence length="339" mass="38613">MPAKIDIGKAPEEILELSNQEILQEFIMLLESTGASKDTVKAYQSAISDFLDFIGDKPLKNVTLKDVLAWRNERLKSGFPRRKTLDKARWQATLHYYTLFLKRFFEWLGIQLRVPGVKKPSSKITVLTDEEVGKLFHAARSPLDKLILRLLLDTGLRSKEVLSIRVGDIDFDSKTIRVVEGKYGKERYVTASNETFKLIEAWVRLNNLGRDDRLISLTYNGLYKKLKRLAARAGIPPEKIRPHVLRHTFATRALRLGISLPSLQRLLGHTDIRTTQVYLHLTIDDIKREYREKFEAGSSRSVKENLLCDNCGRSIPSDALFCPYCGKPVSKTGENLALA</sequence>
<evidence type="ECO:0000256" key="3">
    <source>
        <dbReference type="ARBA" id="ARBA00023125"/>
    </source>
</evidence>
<feature type="active site" evidence="5">
    <location>
        <position position="246"/>
    </location>
</feature>
<dbReference type="Gene3D" id="1.10.443.10">
    <property type="entry name" value="Intergrase catalytic core"/>
    <property type="match status" value="1"/>
</dbReference>
<evidence type="ECO:0000259" key="7">
    <source>
        <dbReference type="PROSITE" id="PS51900"/>
    </source>
</evidence>
<comment type="function">
    <text evidence="5">Site-specific tyrosine recombinase, which acts by catalyzing the cutting and rejoining of the recombining DNA molecules.</text>
</comment>
<dbReference type="PROSITE" id="PS51898">
    <property type="entry name" value="TYR_RECOMBINASE"/>
    <property type="match status" value="1"/>
</dbReference>
<protein>
    <recommendedName>
        <fullName evidence="5">Tyrosine recombinase XerA</fullName>
    </recommendedName>
</protein>
<dbReference type="InterPro" id="IPR004107">
    <property type="entry name" value="Integrase_SAM-like_N"/>
</dbReference>
<name>A0A7C2G207_9CREN</name>
<feature type="active site" evidence="5">
    <location>
        <position position="182"/>
    </location>
</feature>
<keyword evidence="4 5" id="KW-0233">DNA recombination</keyword>
<reference evidence="8" key="1">
    <citation type="journal article" date="2020" name="mSystems">
        <title>Genome- and Community-Level Interaction Insights into Carbon Utilization and Element Cycling Functions of Hydrothermarchaeota in Hydrothermal Sediment.</title>
        <authorList>
            <person name="Zhou Z."/>
            <person name="Liu Y."/>
            <person name="Xu W."/>
            <person name="Pan J."/>
            <person name="Luo Z.H."/>
            <person name="Li M."/>
        </authorList>
    </citation>
    <scope>NUCLEOTIDE SEQUENCE [LARGE SCALE GENOMIC DNA]</scope>
    <source>
        <strain evidence="8">SpSt-23</strain>
    </source>
</reference>
<keyword evidence="3 5" id="KW-0238">DNA-binding</keyword>
<feature type="active site" evidence="5">
    <location>
        <position position="243"/>
    </location>
</feature>
<dbReference type="SUPFAM" id="SSF56349">
    <property type="entry name" value="DNA breaking-rejoining enzymes"/>
    <property type="match status" value="1"/>
</dbReference>
<feature type="active site" evidence="5">
    <location>
        <position position="157"/>
    </location>
</feature>
<dbReference type="EMBL" id="DSJT01000035">
    <property type="protein sequence ID" value="HEF87927.1"/>
    <property type="molecule type" value="Genomic_DNA"/>
</dbReference>
<dbReference type="InterPro" id="IPR026870">
    <property type="entry name" value="Zinc_ribbon_dom"/>
</dbReference>
<comment type="caution">
    <text evidence="8">The sequence shown here is derived from an EMBL/GenBank/DDBJ whole genome shotgun (WGS) entry which is preliminary data.</text>
</comment>
<dbReference type="GO" id="GO:0003677">
    <property type="term" value="F:DNA binding"/>
    <property type="evidence" value="ECO:0007669"/>
    <property type="project" value="UniProtKB-UniRule"/>
</dbReference>
<feature type="domain" description="Core-binding (CB)" evidence="7">
    <location>
        <begin position="17"/>
        <end position="109"/>
    </location>
</feature>
<evidence type="ECO:0000256" key="5">
    <source>
        <dbReference type="HAMAP-Rule" id="MF_02055"/>
    </source>
</evidence>
<evidence type="ECO:0000256" key="1">
    <source>
        <dbReference type="ARBA" id="ARBA00022490"/>
    </source>
</evidence>
<comment type="subcellular location">
    <subcellularLocation>
        <location evidence="5">Cytoplasm</location>
    </subcellularLocation>
</comment>
<dbReference type="GO" id="GO:0005737">
    <property type="term" value="C:cytoplasm"/>
    <property type="evidence" value="ECO:0007669"/>
    <property type="project" value="UniProtKB-SubCell"/>
</dbReference>
<dbReference type="CDD" id="cd00397">
    <property type="entry name" value="DNA_BRE_C"/>
    <property type="match status" value="1"/>
</dbReference>
<evidence type="ECO:0000256" key="4">
    <source>
        <dbReference type="ARBA" id="ARBA00023172"/>
    </source>
</evidence>
<dbReference type="NCBIfam" id="NF040815">
    <property type="entry name" value="recomb_XerA_Arch"/>
    <property type="match status" value="1"/>
</dbReference>
<evidence type="ECO:0000256" key="2">
    <source>
        <dbReference type="ARBA" id="ARBA00022908"/>
    </source>
</evidence>
<accession>A0A7C2G207</accession>
<feature type="active site" description="O-(3'-phospho-DNA)-tyrosine intermediate" evidence="5">
    <location>
        <position position="278"/>
    </location>
</feature>
<feature type="active site" evidence="5">
    <location>
        <position position="269"/>
    </location>
</feature>
<dbReference type="PANTHER" id="PTHR30349">
    <property type="entry name" value="PHAGE INTEGRASE-RELATED"/>
    <property type="match status" value="1"/>
</dbReference>
<dbReference type="InterPro" id="IPR013762">
    <property type="entry name" value="Integrase-like_cat_sf"/>
</dbReference>
<dbReference type="PANTHER" id="PTHR30349:SF41">
    <property type="entry name" value="INTEGRASE_RECOMBINASE PROTEIN MJ0367-RELATED"/>
    <property type="match status" value="1"/>
</dbReference>
<dbReference type="Pfam" id="PF13240">
    <property type="entry name" value="Zn_Ribbon_1"/>
    <property type="match status" value="1"/>
</dbReference>
<dbReference type="Gene3D" id="1.10.150.130">
    <property type="match status" value="1"/>
</dbReference>
<dbReference type="GO" id="GO:0006313">
    <property type="term" value="P:DNA transposition"/>
    <property type="evidence" value="ECO:0007669"/>
    <property type="project" value="UniProtKB-UniRule"/>
</dbReference>
<dbReference type="InterPro" id="IPR050090">
    <property type="entry name" value="Tyrosine_recombinase_XerCD"/>
</dbReference>
<dbReference type="HAMAP" id="MF_02055">
    <property type="entry name" value="Recomb_XerA"/>
    <property type="match status" value="1"/>
</dbReference>
<dbReference type="Pfam" id="PF00589">
    <property type="entry name" value="Phage_integrase"/>
    <property type="match status" value="1"/>
</dbReference>
<dbReference type="GO" id="GO:0009037">
    <property type="term" value="F:tyrosine-based site-specific recombinase activity"/>
    <property type="evidence" value="ECO:0007669"/>
    <property type="project" value="UniProtKB-UniRule"/>
</dbReference>
<feature type="domain" description="Tyr recombinase" evidence="6">
    <location>
        <begin position="122"/>
        <end position="291"/>
    </location>
</feature>
<evidence type="ECO:0000313" key="8">
    <source>
        <dbReference type="EMBL" id="HEF87927.1"/>
    </source>
</evidence>
<gene>
    <name evidence="5" type="primary">xerA</name>
    <name evidence="8" type="ORF">ENP55_06630</name>
</gene>
<organism evidence="8">
    <name type="scientific">Thermosphaera aggregans</name>
    <dbReference type="NCBI Taxonomy" id="54254"/>
    <lineage>
        <taxon>Archaea</taxon>
        <taxon>Thermoproteota</taxon>
        <taxon>Thermoprotei</taxon>
        <taxon>Desulfurococcales</taxon>
        <taxon>Desulfurococcaceae</taxon>
        <taxon>Thermosphaera</taxon>
    </lineage>
</organism>